<accession>A0A919QD16</accession>
<organism evidence="2 3">
    <name type="scientific">Acrocarpospora phusangensis</name>
    <dbReference type="NCBI Taxonomy" id="1070424"/>
    <lineage>
        <taxon>Bacteria</taxon>
        <taxon>Bacillati</taxon>
        <taxon>Actinomycetota</taxon>
        <taxon>Actinomycetes</taxon>
        <taxon>Streptosporangiales</taxon>
        <taxon>Streptosporangiaceae</taxon>
        <taxon>Acrocarpospora</taxon>
    </lineage>
</organism>
<proteinExistence type="predicted"/>
<evidence type="ECO:0000256" key="1">
    <source>
        <dbReference type="SAM" id="MobiDB-lite"/>
    </source>
</evidence>
<dbReference type="AlphaFoldDB" id="A0A919QD16"/>
<name>A0A919QD16_9ACTN</name>
<dbReference type="Proteomes" id="UP000640052">
    <property type="component" value="Unassembled WGS sequence"/>
</dbReference>
<reference evidence="2" key="1">
    <citation type="submission" date="2021-01" db="EMBL/GenBank/DDBJ databases">
        <title>Whole genome shotgun sequence of Acrocarpospora phusangensis NBRC 108782.</title>
        <authorList>
            <person name="Komaki H."/>
            <person name="Tamura T."/>
        </authorList>
    </citation>
    <scope>NUCLEOTIDE SEQUENCE</scope>
    <source>
        <strain evidence="2">NBRC 108782</strain>
    </source>
</reference>
<protein>
    <submittedName>
        <fullName evidence="2">Uncharacterized protein</fullName>
    </submittedName>
</protein>
<gene>
    <name evidence="2" type="ORF">Aph01nite_26500</name>
</gene>
<feature type="region of interest" description="Disordered" evidence="1">
    <location>
        <begin position="20"/>
        <end position="45"/>
    </location>
</feature>
<sequence>MPEPHRLRLGVEEAERHLAYTGDDGGPQQDAAEHFVQSPERPSLTAEHPHRFGIAELLRHDSSSAFLKNIRFTC</sequence>
<dbReference type="EMBL" id="BOOA01000017">
    <property type="protein sequence ID" value="GIH24340.1"/>
    <property type="molecule type" value="Genomic_DNA"/>
</dbReference>
<keyword evidence="3" id="KW-1185">Reference proteome</keyword>
<evidence type="ECO:0000313" key="3">
    <source>
        <dbReference type="Proteomes" id="UP000640052"/>
    </source>
</evidence>
<evidence type="ECO:0000313" key="2">
    <source>
        <dbReference type="EMBL" id="GIH24340.1"/>
    </source>
</evidence>
<comment type="caution">
    <text evidence="2">The sequence shown here is derived from an EMBL/GenBank/DDBJ whole genome shotgun (WGS) entry which is preliminary data.</text>
</comment>